<comment type="caution">
    <text evidence="6">The sequence shown here is derived from an EMBL/GenBank/DDBJ whole genome shotgun (WGS) entry which is preliminary data.</text>
</comment>
<protein>
    <submittedName>
        <fullName evidence="6">Uncharacterized protein</fullName>
    </submittedName>
</protein>
<proteinExistence type="inferred from homology"/>
<organism evidence="6 7">
    <name type="scientific">Populus tomentosa</name>
    <name type="common">Chinese white poplar</name>
    <dbReference type="NCBI Taxonomy" id="118781"/>
    <lineage>
        <taxon>Eukaryota</taxon>
        <taxon>Viridiplantae</taxon>
        <taxon>Streptophyta</taxon>
        <taxon>Embryophyta</taxon>
        <taxon>Tracheophyta</taxon>
        <taxon>Spermatophyta</taxon>
        <taxon>Magnoliopsida</taxon>
        <taxon>eudicotyledons</taxon>
        <taxon>Gunneridae</taxon>
        <taxon>Pentapetalae</taxon>
        <taxon>rosids</taxon>
        <taxon>fabids</taxon>
        <taxon>Malpighiales</taxon>
        <taxon>Salicaceae</taxon>
        <taxon>Saliceae</taxon>
        <taxon>Populus</taxon>
    </lineage>
</organism>
<evidence type="ECO:0000256" key="2">
    <source>
        <dbReference type="ARBA" id="ARBA00006787"/>
    </source>
</evidence>
<keyword evidence="4" id="KW-0560">Oxidoreductase</keyword>
<dbReference type="PANTHER" id="PTHR10543">
    <property type="entry name" value="BETA-CAROTENE DIOXYGENASE"/>
    <property type="match status" value="1"/>
</dbReference>
<comment type="cofactor">
    <cofactor evidence="1">
        <name>Fe(2+)</name>
        <dbReference type="ChEBI" id="CHEBI:29033"/>
    </cofactor>
</comment>
<reference evidence="6" key="1">
    <citation type="journal article" date="2020" name="bioRxiv">
        <title>Hybrid origin of Populus tomentosa Carr. identified through genome sequencing and phylogenomic analysis.</title>
        <authorList>
            <person name="An X."/>
            <person name="Gao K."/>
            <person name="Chen Z."/>
            <person name="Li J."/>
            <person name="Yang X."/>
            <person name="Yang X."/>
            <person name="Zhou J."/>
            <person name="Guo T."/>
            <person name="Zhao T."/>
            <person name="Huang S."/>
            <person name="Miao D."/>
            <person name="Khan W.U."/>
            <person name="Rao P."/>
            <person name="Ye M."/>
            <person name="Lei B."/>
            <person name="Liao W."/>
            <person name="Wang J."/>
            <person name="Ji L."/>
            <person name="Li Y."/>
            <person name="Guo B."/>
            <person name="Mustafa N.S."/>
            <person name="Li S."/>
            <person name="Yun Q."/>
            <person name="Keller S.R."/>
            <person name="Mao J."/>
            <person name="Zhang R."/>
            <person name="Strauss S.H."/>
        </authorList>
    </citation>
    <scope>NUCLEOTIDE SEQUENCE</scope>
    <source>
        <strain evidence="6">GM15</strain>
        <tissue evidence="6">Leaf</tissue>
    </source>
</reference>
<comment type="similarity">
    <text evidence="2">Belongs to the carotenoid oxygenase family.</text>
</comment>
<dbReference type="GO" id="GO:0016121">
    <property type="term" value="P:carotene catabolic process"/>
    <property type="evidence" value="ECO:0007669"/>
    <property type="project" value="TreeGrafter"/>
</dbReference>
<keyword evidence="7" id="KW-1185">Reference proteome</keyword>
<dbReference type="EMBL" id="JAAWWB010000036">
    <property type="protein sequence ID" value="KAG6739401.1"/>
    <property type="molecule type" value="Genomic_DNA"/>
</dbReference>
<evidence type="ECO:0000313" key="7">
    <source>
        <dbReference type="Proteomes" id="UP000886885"/>
    </source>
</evidence>
<evidence type="ECO:0000256" key="4">
    <source>
        <dbReference type="ARBA" id="ARBA00022964"/>
    </source>
</evidence>
<dbReference type="Proteomes" id="UP000886885">
    <property type="component" value="Chromosome 18D"/>
</dbReference>
<dbReference type="GO" id="GO:0009570">
    <property type="term" value="C:chloroplast stroma"/>
    <property type="evidence" value="ECO:0007669"/>
    <property type="project" value="TreeGrafter"/>
</dbReference>
<dbReference type="OrthoDB" id="1069523at2759"/>
<sequence>MLQRAPDTGELVIIGVDATKPFLELGLVSDSITWFQVESNCALHLLNCFEEGTDEKSTITLIINLLYLTFQQGGQSEELIKVEYHKSEQNTFCTGAALVPKQGSHEEDGWIITFVHNEDTSMSKEDQFCTLVHNNYTTLISKVFVYLHRLI</sequence>
<accession>A0A8X8BXE5</accession>
<dbReference type="AlphaFoldDB" id="A0A8X8BXE5"/>
<gene>
    <name evidence="6" type="ORF">POTOM_056997</name>
</gene>
<dbReference type="InterPro" id="IPR004294">
    <property type="entry name" value="Carotenoid_Oase"/>
</dbReference>
<dbReference type="GO" id="GO:0046872">
    <property type="term" value="F:metal ion binding"/>
    <property type="evidence" value="ECO:0007669"/>
    <property type="project" value="UniProtKB-KW"/>
</dbReference>
<dbReference type="PANTHER" id="PTHR10543:SF142">
    <property type="entry name" value="OS06G0162550 PROTEIN"/>
    <property type="match status" value="1"/>
</dbReference>
<name>A0A8X8BXE5_POPTO</name>
<dbReference type="GO" id="GO:0010436">
    <property type="term" value="F:carotenoid dioxygenase activity"/>
    <property type="evidence" value="ECO:0007669"/>
    <property type="project" value="TreeGrafter"/>
</dbReference>
<keyword evidence="3" id="KW-0479">Metal-binding</keyword>
<keyword evidence="5" id="KW-0408">Iron</keyword>
<evidence type="ECO:0000313" key="6">
    <source>
        <dbReference type="EMBL" id="KAG6739401.1"/>
    </source>
</evidence>
<evidence type="ECO:0000256" key="3">
    <source>
        <dbReference type="ARBA" id="ARBA00022723"/>
    </source>
</evidence>
<evidence type="ECO:0000256" key="5">
    <source>
        <dbReference type="ARBA" id="ARBA00023004"/>
    </source>
</evidence>
<evidence type="ECO:0000256" key="1">
    <source>
        <dbReference type="ARBA" id="ARBA00001954"/>
    </source>
</evidence>
<keyword evidence="4" id="KW-0223">Dioxygenase</keyword>